<name>A0A840CNY6_9BACT</name>
<dbReference type="InterPro" id="IPR013325">
    <property type="entry name" value="RNA_pol_sigma_r2"/>
</dbReference>
<sequence length="195" mass="23005">MCTENEIIKGLKSGDEDAYKYLYDSHYGALCLYAAQYVKDSFIAETIVGDVIFNIWQKREELNINYSLRSYLAKSVKNQCLNYFVRQNRLEEIKSELKTEMKLNEAYYEGEYTYPLSRIIEEELDLKLQDSLNKLPELTRKIFELSRFSDMKYQEIAKITGLSVDSIKYHIKSALAKLRDDLKNCFITLFLLFFL</sequence>
<keyword evidence="4" id="KW-0804">Transcription</keyword>
<dbReference type="InterPro" id="IPR014284">
    <property type="entry name" value="RNA_pol_sigma-70_dom"/>
</dbReference>
<accession>A0A840CNY6</accession>
<dbReference type="RefSeq" id="WP_183307695.1">
    <property type="nucleotide sequence ID" value="NZ_JACIEP010000009.1"/>
</dbReference>
<dbReference type="CDD" id="cd06171">
    <property type="entry name" value="Sigma70_r4"/>
    <property type="match status" value="1"/>
</dbReference>
<dbReference type="GO" id="GO:0006352">
    <property type="term" value="P:DNA-templated transcription initiation"/>
    <property type="evidence" value="ECO:0007669"/>
    <property type="project" value="InterPro"/>
</dbReference>
<dbReference type="SUPFAM" id="SSF88659">
    <property type="entry name" value="Sigma3 and sigma4 domains of RNA polymerase sigma factors"/>
    <property type="match status" value="1"/>
</dbReference>
<dbReference type="InterPro" id="IPR007627">
    <property type="entry name" value="RNA_pol_sigma70_r2"/>
</dbReference>
<dbReference type="GO" id="GO:0016987">
    <property type="term" value="F:sigma factor activity"/>
    <property type="evidence" value="ECO:0007669"/>
    <property type="project" value="UniProtKB-KW"/>
</dbReference>
<comment type="similarity">
    <text evidence="1">Belongs to the sigma-70 factor family. ECF subfamily.</text>
</comment>
<dbReference type="Gene3D" id="1.10.1740.10">
    <property type="match status" value="1"/>
</dbReference>
<evidence type="ECO:0000256" key="4">
    <source>
        <dbReference type="ARBA" id="ARBA00023163"/>
    </source>
</evidence>
<evidence type="ECO:0000313" key="7">
    <source>
        <dbReference type="EMBL" id="MBB4036801.1"/>
    </source>
</evidence>
<dbReference type="Gene3D" id="1.10.10.10">
    <property type="entry name" value="Winged helix-like DNA-binding domain superfamily/Winged helix DNA-binding domain"/>
    <property type="match status" value="1"/>
</dbReference>
<evidence type="ECO:0000256" key="3">
    <source>
        <dbReference type="ARBA" id="ARBA00023082"/>
    </source>
</evidence>
<evidence type="ECO:0000256" key="2">
    <source>
        <dbReference type="ARBA" id="ARBA00023015"/>
    </source>
</evidence>
<evidence type="ECO:0000256" key="1">
    <source>
        <dbReference type="ARBA" id="ARBA00010641"/>
    </source>
</evidence>
<proteinExistence type="inferred from homology"/>
<dbReference type="AlphaFoldDB" id="A0A840CNY6"/>
<dbReference type="EMBL" id="JACIEP010000009">
    <property type="protein sequence ID" value="MBB4036801.1"/>
    <property type="molecule type" value="Genomic_DNA"/>
</dbReference>
<dbReference type="NCBIfam" id="TIGR02937">
    <property type="entry name" value="sigma70-ECF"/>
    <property type="match status" value="1"/>
</dbReference>
<comment type="caution">
    <text evidence="7">The sequence shown here is derived from an EMBL/GenBank/DDBJ whole genome shotgun (WGS) entry which is preliminary data.</text>
</comment>
<dbReference type="Pfam" id="PF04542">
    <property type="entry name" value="Sigma70_r2"/>
    <property type="match status" value="1"/>
</dbReference>
<dbReference type="GO" id="GO:0003677">
    <property type="term" value="F:DNA binding"/>
    <property type="evidence" value="ECO:0007669"/>
    <property type="project" value="InterPro"/>
</dbReference>
<dbReference type="SUPFAM" id="SSF88946">
    <property type="entry name" value="Sigma2 domain of RNA polymerase sigma factors"/>
    <property type="match status" value="1"/>
</dbReference>
<dbReference type="Proteomes" id="UP000555103">
    <property type="component" value="Unassembled WGS sequence"/>
</dbReference>
<evidence type="ECO:0000259" key="6">
    <source>
        <dbReference type="Pfam" id="PF08281"/>
    </source>
</evidence>
<feature type="domain" description="RNA polymerase sigma factor 70 region 4 type 2" evidence="6">
    <location>
        <begin position="127"/>
        <end position="178"/>
    </location>
</feature>
<evidence type="ECO:0000313" key="8">
    <source>
        <dbReference type="Proteomes" id="UP000555103"/>
    </source>
</evidence>
<evidence type="ECO:0000259" key="5">
    <source>
        <dbReference type="Pfam" id="PF04542"/>
    </source>
</evidence>
<dbReference type="PANTHER" id="PTHR43133:SF46">
    <property type="entry name" value="RNA POLYMERASE SIGMA-70 FACTOR ECF SUBFAMILY"/>
    <property type="match status" value="1"/>
</dbReference>
<dbReference type="InterPro" id="IPR036388">
    <property type="entry name" value="WH-like_DNA-bd_sf"/>
</dbReference>
<feature type="domain" description="RNA polymerase sigma-70 region 2" evidence="5">
    <location>
        <begin position="22"/>
        <end position="89"/>
    </location>
</feature>
<reference evidence="7 8" key="1">
    <citation type="submission" date="2020-08" db="EMBL/GenBank/DDBJ databases">
        <title>Genomic Encyclopedia of Type Strains, Phase IV (KMG-IV): sequencing the most valuable type-strain genomes for metagenomic binning, comparative biology and taxonomic classification.</title>
        <authorList>
            <person name="Goeker M."/>
        </authorList>
    </citation>
    <scope>NUCLEOTIDE SEQUENCE [LARGE SCALE GENOMIC DNA]</scope>
    <source>
        <strain evidence="7 8">DSM 104969</strain>
    </source>
</reference>
<dbReference type="InterPro" id="IPR039425">
    <property type="entry name" value="RNA_pol_sigma-70-like"/>
</dbReference>
<dbReference type="NCBIfam" id="TIGR02985">
    <property type="entry name" value="Sig70_bacteroi1"/>
    <property type="match status" value="1"/>
</dbReference>
<dbReference type="PANTHER" id="PTHR43133">
    <property type="entry name" value="RNA POLYMERASE ECF-TYPE SIGMA FACTO"/>
    <property type="match status" value="1"/>
</dbReference>
<keyword evidence="2" id="KW-0805">Transcription regulation</keyword>
<keyword evidence="8" id="KW-1185">Reference proteome</keyword>
<dbReference type="InterPro" id="IPR013249">
    <property type="entry name" value="RNA_pol_sigma70_r4_t2"/>
</dbReference>
<dbReference type="InterPro" id="IPR014327">
    <property type="entry name" value="RNA_pol_sigma70_bacteroid"/>
</dbReference>
<dbReference type="Pfam" id="PF08281">
    <property type="entry name" value="Sigma70_r4_2"/>
    <property type="match status" value="1"/>
</dbReference>
<organism evidence="7 8">
    <name type="scientific">Dysgonomonas hofstadii</name>
    <dbReference type="NCBI Taxonomy" id="637886"/>
    <lineage>
        <taxon>Bacteria</taxon>
        <taxon>Pseudomonadati</taxon>
        <taxon>Bacteroidota</taxon>
        <taxon>Bacteroidia</taxon>
        <taxon>Bacteroidales</taxon>
        <taxon>Dysgonomonadaceae</taxon>
        <taxon>Dysgonomonas</taxon>
    </lineage>
</organism>
<protein>
    <submittedName>
        <fullName evidence="7">RNA polymerase sigma-70 factor (ECF subfamily)</fullName>
    </submittedName>
</protein>
<dbReference type="InterPro" id="IPR013324">
    <property type="entry name" value="RNA_pol_sigma_r3/r4-like"/>
</dbReference>
<gene>
    <name evidence="7" type="ORF">GGR21_002714</name>
</gene>
<keyword evidence="3" id="KW-0731">Sigma factor</keyword>